<dbReference type="Proteomes" id="UP001500751">
    <property type="component" value="Unassembled WGS sequence"/>
</dbReference>
<gene>
    <name evidence="2" type="ORF">GCM10009839_37100</name>
</gene>
<feature type="domain" description="SnoaL-like" evidence="1">
    <location>
        <begin position="27"/>
        <end position="130"/>
    </location>
</feature>
<protein>
    <recommendedName>
        <fullName evidence="1">SnoaL-like domain-containing protein</fullName>
    </recommendedName>
</protein>
<dbReference type="SUPFAM" id="SSF54427">
    <property type="entry name" value="NTF2-like"/>
    <property type="match status" value="1"/>
</dbReference>
<name>A0ABP5FYD1_9ACTN</name>
<organism evidence="2 3">
    <name type="scientific">Catenulispora yoronensis</name>
    <dbReference type="NCBI Taxonomy" id="450799"/>
    <lineage>
        <taxon>Bacteria</taxon>
        <taxon>Bacillati</taxon>
        <taxon>Actinomycetota</taxon>
        <taxon>Actinomycetes</taxon>
        <taxon>Catenulisporales</taxon>
        <taxon>Catenulisporaceae</taxon>
        <taxon>Catenulispora</taxon>
    </lineage>
</organism>
<proteinExistence type="predicted"/>
<dbReference type="InterPro" id="IPR032710">
    <property type="entry name" value="NTF2-like_dom_sf"/>
</dbReference>
<sequence length="151" mass="16434">MNEPTEGENLMPSTTPADLLARRRDLILAGDADGFAALFTPDAVIDMPFSGTPEAPARVAGRTAIQEYARRAMSSPMRLEDFEISELHQTQDPEVVVVEMRTKGAVTTTGRSFSVTSVQILRIRDGLIASFRDYADPRVLAEVLGDRHSGG</sequence>
<dbReference type="Pfam" id="PF12680">
    <property type="entry name" value="SnoaL_2"/>
    <property type="match status" value="1"/>
</dbReference>
<comment type="caution">
    <text evidence="2">The sequence shown here is derived from an EMBL/GenBank/DDBJ whole genome shotgun (WGS) entry which is preliminary data.</text>
</comment>
<dbReference type="InterPro" id="IPR037401">
    <property type="entry name" value="SnoaL-like"/>
</dbReference>
<evidence type="ECO:0000313" key="3">
    <source>
        <dbReference type="Proteomes" id="UP001500751"/>
    </source>
</evidence>
<accession>A0ABP5FYD1</accession>
<dbReference type="EMBL" id="BAAAQN010000020">
    <property type="protein sequence ID" value="GAA2033321.1"/>
    <property type="molecule type" value="Genomic_DNA"/>
</dbReference>
<evidence type="ECO:0000259" key="1">
    <source>
        <dbReference type="Pfam" id="PF12680"/>
    </source>
</evidence>
<keyword evidence="3" id="KW-1185">Reference proteome</keyword>
<dbReference type="Gene3D" id="3.10.450.50">
    <property type="match status" value="1"/>
</dbReference>
<reference evidence="3" key="1">
    <citation type="journal article" date="2019" name="Int. J. Syst. Evol. Microbiol.">
        <title>The Global Catalogue of Microorganisms (GCM) 10K type strain sequencing project: providing services to taxonomists for standard genome sequencing and annotation.</title>
        <authorList>
            <consortium name="The Broad Institute Genomics Platform"/>
            <consortium name="The Broad Institute Genome Sequencing Center for Infectious Disease"/>
            <person name="Wu L."/>
            <person name="Ma J."/>
        </authorList>
    </citation>
    <scope>NUCLEOTIDE SEQUENCE [LARGE SCALE GENOMIC DNA]</scope>
    <source>
        <strain evidence="3">JCM 16014</strain>
    </source>
</reference>
<evidence type="ECO:0000313" key="2">
    <source>
        <dbReference type="EMBL" id="GAA2033321.1"/>
    </source>
</evidence>